<sequence length="494" mass="53144">MDQAVLFADRLGAELTPLTERTSIALLPVAGKPMIEHALESLAKAGIKRILVVVSPFADEIQRVIGDGTRWGLRLTYTLTRGEEDPTAVVDRLGTRMDGPIVALRGDLIHGFDVPGWISAAETTPGDSVWADADGVSAACGIHRAGAIDLTPLSWPPTDRAASPPQTAWIPVAAEQVRTVQSLAEYHRVNLDAVAKRLPGLILPGRQAALGLTLGRGSRVSPRSLKQGVCLVGARCRIAPDAELTGEVVISDDVIVDRRATINSSVILPHTYVGELVEITNAIVSANTMIRVDSGAVLQVTDACLLADLEQATLSGGIADPVHRLLGTLGLILSLPLWPIAALAALPNREQGWFDTITLRGNKRDLDAFGQVTRRDVRVREWRTRVPILRALPRLLAVASGDLRLVGVTPLSPEAADGLGDDWERIREEAPAGLVGPTQLDVPADAPFEEKLMSDVFYARQRRIGRDLVYLLRGLLAILRPASWLAPPRQPDLG</sequence>
<proteinExistence type="predicted"/>
<dbReference type="PANTHER" id="PTHR22572">
    <property type="entry name" value="SUGAR-1-PHOSPHATE GUANYL TRANSFERASE"/>
    <property type="match status" value="1"/>
</dbReference>
<dbReference type="InterPro" id="IPR003362">
    <property type="entry name" value="Bact_transf"/>
</dbReference>
<protein>
    <submittedName>
        <fullName evidence="3">NDP-sugar pyrophosphorylase family protein</fullName>
    </submittedName>
</protein>
<dbReference type="AlphaFoldDB" id="A0A495V4E3"/>
<dbReference type="RefSeq" id="WP_120796724.1">
    <property type="nucleotide sequence ID" value="NZ_RBXL01000001.1"/>
</dbReference>
<name>A0A495V4E3_9GAMM</name>
<dbReference type="Pfam" id="PF02397">
    <property type="entry name" value="Bac_transf"/>
    <property type="match status" value="1"/>
</dbReference>
<keyword evidence="4" id="KW-1185">Reference proteome</keyword>
<dbReference type="Proteomes" id="UP000274556">
    <property type="component" value="Unassembled WGS sequence"/>
</dbReference>
<dbReference type="InterPro" id="IPR005835">
    <property type="entry name" value="NTP_transferase_dom"/>
</dbReference>
<evidence type="ECO:0000313" key="4">
    <source>
        <dbReference type="Proteomes" id="UP000274556"/>
    </source>
</evidence>
<dbReference type="Gene3D" id="3.90.550.10">
    <property type="entry name" value="Spore Coat Polysaccharide Biosynthesis Protein SpsA, Chain A"/>
    <property type="match status" value="1"/>
</dbReference>
<dbReference type="OrthoDB" id="5557705at2"/>
<dbReference type="SUPFAM" id="SSF53448">
    <property type="entry name" value="Nucleotide-diphospho-sugar transferases"/>
    <property type="match status" value="1"/>
</dbReference>
<dbReference type="Gene3D" id="2.160.10.10">
    <property type="entry name" value="Hexapeptide repeat proteins"/>
    <property type="match status" value="1"/>
</dbReference>
<gene>
    <name evidence="3" type="ORF">BDD21_1644</name>
</gene>
<accession>A0A495V4E3</accession>
<evidence type="ECO:0000313" key="3">
    <source>
        <dbReference type="EMBL" id="RKT44266.1"/>
    </source>
</evidence>
<dbReference type="InterPro" id="IPR050486">
    <property type="entry name" value="Mannose-1P_guanyltransferase"/>
</dbReference>
<dbReference type="Pfam" id="PF00483">
    <property type="entry name" value="NTP_transferase"/>
    <property type="match status" value="1"/>
</dbReference>
<feature type="domain" description="Bacterial sugar transferase" evidence="2">
    <location>
        <begin position="389"/>
        <end position="479"/>
    </location>
</feature>
<dbReference type="EMBL" id="RBXL01000001">
    <property type="protein sequence ID" value="RKT44266.1"/>
    <property type="molecule type" value="Genomic_DNA"/>
</dbReference>
<dbReference type="InterPro" id="IPR029044">
    <property type="entry name" value="Nucleotide-diphossugar_trans"/>
</dbReference>
<organism evidence="3 4">
    <name type="scientific">Thiocapsa rosea</name>
    <dbReference type="NCBI Taxonomy" id="69360"/>
    <lineage>
        <taxon>Bacteria</taxon>
        <taxon>Pseudomonadati</taxon>
        <taxon>Pseudomonadota</taxon>
        <taxon>Gammaproteobacteria</taxon>
        <taxon>Chromatiales</taxon>
        <taxon>Chromatiaceae</taxon>
        <taxon>Thiocapsa</taxon>
    </lineage>
</organism>
<comment type="caution">
    <text evidence="3">The sequence shown here is derived from an EMBL/GenBank/DDBJ whole genome shotgun (WGS) entry which is preliminary data.</text>
</comment>
<evidence type="ECO:0000259" key="1">
    <source>
        <dbReference type="Pfam" id="PF00483"/>
    </source>
</evidence>
<feature type="domain" description="Nucleotidyl transferase" evidence="1">
    <location>
        <begin position="12"/>
        <end position="113"/>
    </location>
</feature>
<evidence type="ECO:0000259" key="2">
    <source>
        <dbReference type="Pfam" id="PF02397"/>
    </source>
</evidence>
<reference evidence="3 4" key="1">
    <citation type="submission" date="2018-10" db="EMBL/GenBank/DDBJ databases">
        <title>Genomic Encyclopedia of Archaeal and Bacterial Type Strains, Phase II (KMG-II): from individual species to whole genera.</title>
        <authorList>
            <person name="Goeker M."/>
        </authorList>
    </citation>
    <scope>NUCLEOTIDE SEQUENCE [LARGE SCALE GENOMIC DNA]</scope>
    <source>
        <strain evidence="3 4">DSM 235</strain>
    </source>
</reference>